<name>A0ACB9DW02_CICIN</name>
<organism evidence="1 2">
    <name type="scientific">Cichorium intybus</name>
    <name type="common">Chicory</name>
    <dbReference type="NCBI Taxonomy" id="13427"/>
    <lineage>
        <taxon>Eukaryota</taxon>
        <taxon>Viridiplantae</taxon>
        <taxon>Streptophyta</taxon>
        <taxon>Embryophyta</taxon>
        <taxon>Tracheophyta</taxon>
        <taxon>Spermatophyta</taxon>
        <taxon>Magnoliopsida</taxon>
        <taxon>eudicotyledons</taxon>
        <taxon>Gunneridae</taxon>
        <taxon>Pentapetalae</taxon>
        <taxon>asterids</taxon>
        <taxon>campanulids</taxon>
        <taxon>Asterales</taxon>
        <taxon>Asteraceae</taxon>
        <taxon>Cichorioideae</taxon>
        <taxon>Cichorieae</taxon>
        <taxon>Cichoriinae</taxon>
        <taxon>Cichorium</taxon>
    </lineage>
</organism>
<sequence>MPNGSLDKILHTVKTDVYSFRVLVLEMLQGGLVPDLPATKPTVMIRSVNFDRSPEVVVRCGVDEGLAAKSLYFTISYVMFYTEKRKYLLAASEEIFSNVAKGVLRVRANHLLFFVFPLKDVSPQESNACHKASTLNDIKFCKWTSYFMASKVTSVF</sequence>
<accession>A0ACB9DW02</accession>
<evidence type="ECO:0000313" key="2">
    <source>
        <dbReference type="Proteomes" id="UP001055811"/>
    </source>
</evidence>
<evidence type="ECO:0000313" key="1">
    <source>
        <dbReference type="EMBL" id="KAI3750635.1"/>
    </source>
</evidence>
<proteinExistence type="predicted"/>
<protein>
    <submittedName>
        <fullName evidence="1">Uncharacterized protein</fullName>
    </submittedName>
</protein>
<keyword evidence="2" id="KW-1185">Reference proteome</keyword>
<reference evidence="2" key="1">
    <citation type="journal article" date="2022" name="Mol. Ecol. Resour.">
        <title>The genomes of chicory, endive, great burdock and yacon provide insights into Asteraceae palaeo-polyploidization history and plant inulin production.</title>
        <authorList>
            <person name="Fan W."/>
            <person name="Wang S."/>
            <person name="Wang H."/>
            <person name="Wang A."/>
            <person name="Jiang F."/>
            <person name="Liu H."/>
            <person name="Zhao H."/>
            <person name="Xu D."/>
            <person name="Zhang Y."/>
        </authorList>
    </citation>
    <scope>NUCLEOTIDE SEQUENCE [LARGE SCALE GENOMIC DNA]</scope>
    <source>
        <strain evidence="2">cv. Punajuju</strain>
    </source>
</reference>
<reference evidence="1 2" key="2">
    <citation type="journal article" date="2022" name="Mol. Ecol. Resour.">
        <title>The genomes of chicory, endive, great burdock and yacon provide insights into Asteraceae paleo-polyploidization history and plant inulin production.</title>
        <authorList>
            <person name="Fan W."/>
            <person name="Wang S."/>
            <person name="Wang H."/>
            <person name="Wang A."/>
            <person name="Jiang F."/>
            <person name="Liu H."/>
            <person name="Zhao H."/>
            <person name="Xu D."/>
            <person name="Zhang Y."/>
        </authorList>
    </citation>
    <scope>NUCLEOTIDE SEQUENCE [LARGE SCALE GENOMIC DNA]</scope>
    <source>
        <strain evidence="2">cv. Punajuju</strain>
        <tissue evidence="1">Leaves</tissue>
    </source>
</reference>
<gene>
    <name evidence="1" type="ORF">L2E82_21342</name>
</gene>
<dbReference type="EMBL" id="CM042012">
    <property type="protein sequence ID" value="KAI3750635.1"/>
    <property type="molecule type" value="Genomic_DNA"/>
</dbReference>
<comment type="caution">
    <text evidence="1">The sequence shown here is derived from an EMBL/GenBank/DDBJ whole genome shotgun (WGS) entry which is preliminary data.</text>
</comment>
<dbReference type="Proteomes" id="UP001055811">
    <property type="component" value="Linkage Group LG04"/>
</dbReference>